<organism evidence="3">
    <name type="scientific">Pyricularia oryzae</name>
    <name type="common">Rice blast fungus</name>
    <name type="synonym">Magnaporthe oryzae</name>
    <dbReference type="NCBI Taxonomy" id="318829"/>
    <lineage>
        <taxon>Eukaryota</taxon>
        <taxon>Fungi</taxon>
        <taxon>Dikarya</taxon>
        <taxon>Ascomycota</taxon>
        <taxon>Pezizomycotina</taxon>
        <taxon>Sordariomycetes</taxon>
        <taxon>Sordariomycetidae</taxon>
        <taxon>Magnaporthales</taxon>
        <taxon>Pyriculariaceae</taxon>
        <taxon>Pyricularia</taxon>
    </lineage>
</organism>
<accession>A0A2Z6ERP2</accession>
<gene>
    <name evidence="3" type="primary">AVR-Rmg8</name>
</gene>
<feature type="compositionally biased region" description="Gly residues" evidence="1">
    <location>
        <begin position="27"/>
        <end position="42"/>
    </location>
</feature>
<protein>
    <submittedName>
        <fullName evidence="3">AVR-Rmg8 protein</fullName>
    </submittedName>
</protein>
<proteinExistence type="predicted"/>
<feature type="signal peptide" evidence="2">
    <location>
        <begin position="1"/>
        <end position="17"/>
    </location>
</feature>
<feature type="region of interest" description="Disordered" evidence="1">
    <location>
        <begin position="65"/>
        <end position="84"/>
    </location>
</feature>
<dbReference type="VEuPathDB" id="FungiDB:M_BR32_EuGene_00124711"/>
<name>A0A2Z6ERP2_PYROR</name>
<keyword evidence="2" id="KW-0732">Signal</keyword>
<sequence length="109" mass="11660">MHCIGFFFPLLIAGAMALPAPQPMPGGRSGQGGRGGNGGRGPGGPPPQQYEEPVPYHQTAAAAWQPYPGHVPGGQRPTEHSELIPDDYPQFVKDYDTYFFGGLPGTRRQ</sequence>
<evidence type="ECO:0000256" key="2">
    <source>
        <dbReference type="SAM" id="SignalP"/>
    </source>
</evidence>
<evidence type="ECO:0000256" key="1">
    <source>
        <dbReference type="SAM" id="MobiDB-lite"/>
    </source>
</evidence>
<dbReference type="AlphaFoldDB" id="A0A2Z6ERP2"/>
<feature type="chain" id="PRO_5016277126" evidence="2">
    <location>
        <begin position="18"/>
        <end position="109"/>
    </location>
</feature>
<feature type="region of interest" description="Disordered" evidence="1">
    <location>
        <begin position="18"/>
        <end position="56"/>
    </location>
</feature>
<reference evidence="3" key="1">
    <citation type="journal article" date="2018" name="Phytopathology">
        <title>A new resistance gene in combination with Rmg8 confers strong resistance against Triticum isolates of Pyricularia oryzae in a common wheat landrace.</title>
        <authorList>
            <person name="Wang S."/>
            <person name="Asuke S."/>
            <person name="Vy T.T.P."/>
            <person name="Inoue Y."/>
            <person name="Chuma I."/>
            <person name="Win J."/>
            <person name="Kato K."/>
            <person name="Tosa Y."/>
        </authorList>
    </citation>
    <scope>NUCLEOTIDE SEQUENCE</scope>
    <source>
        <strain evidence="3">Br5</strain>
    </source>
</reference>
<evidence type="ECO:0000313" key="3">
    <source>
        <dbReference type="EMBL" id="BBE07953.1"/>
    </source>
</evidence>
<dbReference type="EMBL" id="LC383726">
    <property type="protein sequence ID" value="BBE07953.1"/>
    <property type="molecule type" value="Genomic_DNA"/>
</dbReference>